<evidence type="ECO:0000313" key="2">
    <source>
        <dbReference type="EMBL" id="KAG2442489.1"/>
    </source>
</evidence>
<gene>
    <name evidence="2" type="ORF">HXX76_002575</name>
</gene>
<dbReference type="AlphaFoldDB" id="A0A835TL07"/>
<evidence type="ECO:0000313" key="3">
    <source>
        <dbReference type="Proteomes" id="UP000650467"/>
    </source>
</evidence>
<dbReference type="OrthoDB" id="531572at2759"/>
<feature type="compositionally biased region" description="Low complexity" evidence="1">
    <location>
        <begin position="123"/>
        <end position="139"/>
    </location>
</feature>
<organism evidence="2 3">
    <name type="scientific">Chlamydomonas incerta</name>
    <dbReference type="NCBI Taxonomy" id="51695"/>
    <lineage>
        <taxon>Eukaryota</taxon>
        <taxon>Viridiplantae</taxon>
        <taxon>Chlorophyta</taxon>
        <taxon>core chlorophytes</taxon>
        <taxon>Chlorophyceae</taxon>
        <taxon>CS clade</taxon>
        <taxon>Chlamydomonadales</taxon>
        <taxon>Chlamydomonadaceae</taxon>
        <taxon>Chlamydomonas</taxon>
    </lineage>
</organism>
<accession>A0A835TL07</accession>
<keyword evidence="3" id="KW-1185">Reference proteome</keyword>
<reference evidence="2" key="1">
    <citation type="journal article" date="2020" name="bioRxiv">
        <title>Comparative genomics of Chlamydomonas.</title>
        <authorList>
            <person name="Craig R.J."/>
            <person name="Hasan A.R."/>
            <person name="Ness R.W."/>
            <person name="Keightley P.D."/>
        </authorList>
    </citation>
    <scope>NUCLEOTIDE SEQUENCE</scope>
    <source>
        <strain evidence="2">SAG 7.73</strain>
    </source>
</reference>
<evidence type="ECO:0000256" key="1">
    <source>
        <dbReference type="SAM" id="MobiDB-lite"/>
    </source>
</evidence>
<dbReference type="Proteomes" id="UP000650467">
    <property type="component" value="Unassembled WGS sequence"/>
</dbReference>
<proteinExistence type="predicted"/>
<protein>
    <submittedName>
        <fullName evidence="2">Uncharacterized protein</fullName>
    </submittedName>
</protein>
<name>A0A835TL07_CHLIN</name>
<feature type="region of interest" description="Disordered" evidence="1">
    <location>
        <begin position="98"/>
        <end position="153"/>
    </location>
</feature>
<sequence>MSGREGTLRFQLAFSDGTAPAYWKHDGERFAKKEGKTYDPRALCSTAGTLKLCSGKTYQLSLTSNQPVYLREGSGRWYTREFDPSGKPILPAATATTTALAPEEPDQAPKEPGTEPGLGLGPAPGATPANGGTAASSGGFPDEPHAASAAAAGARGTYQELTWTDDSKDATRSTFKATLHLSEEAMRPTKSNRRLYLMVAAYVEEFGWVVCPLQLKVYHRADRSATRPFPLKFVQYDFRADSSMRASLMGTCYHKYGG</sequence>
<dbReference type="EMBL" id="JAEHOC010000004">
    <property type="protein sequence ID" value="KAG2442489.1"/>
    <property type="molecule type" value="Genomic_DNA"/>
</dbReference>
<comment type="caution">
    <text evidence="2">The sequence shown here is derived from an EMBL/GenBank/DDBJ whole genome shotgun (WGS) entry which is preliminary data.</text>
</comment>